<keyword evidence="7 10" id="KW-0472">Membrane</keyword>
<dbReference type="Proteomes" id="UP000295129">
    <property type="component" value="Unassembled WGS sequence"/>
</dbReference>
<accession>A0A4R6EEQ1</accession>
<feature type="domain" description="TonB-dependent receptor-like beta-barrel" evidence="13">
    <location>
        <begin position="210"/>
        <end position="654"/>
    </location>
</feature>
<dbReference type="GO" id="GO:0044718">
    <property type="term" value="P:siderophore transmembrane transport"/>
    <property type="evidence" value="ECO:0007669"/>
    <property type="project" value="TreeGrafter"/>
</dbReference>
<dbReference type="Gene3D" id="2.40.170.20">
    <property type="entry name" value="TonB-dependent receptor, beta-barrel domain"/>
    <property type="match status" value="1"/>
</dbReference>
<keyword evidence="6 11" id="KW-0798">TonB box</keyword>
<dbReference type="PANTHER" id="PTHR30069">
    <property type="entry name" value="TONB-DEPENDENT OUTER MEMBRANE RECEPTOR"/>
    <property type="match status" value="1"/>
</dbReference>
<evidence type="ECO:0000256" key="6">
    <source>
        <dbReference type="ARBA" id="ARBA00023077"/>
    </source>
</evidence>
<keyword evidence="16" id="KW-1185">Reference proteome</keyword>
<comment type="subcellular location">
    <subcellularLocation>
        <location evidence="1 10">Cell outer membrane</location>
        <topology evidence="1 10">Multi-pass membrane protein</topology>
    </subcellularLocation>
</comment>
<evidence type="ECO:0000256" key="5">
    <source>
        <dbReference type="ARBA" id="ARBA00022692"/>
    </source>
</evidence>
<organism evidence="15 16">
    <name type="scientific">Azoarcus indigens</name>
    <dbReference type="NCBI Taxonomy" id="29545"/>
    <lineage>
        <taxon>Bacteria</taxon>
        <taxon>Pseudomonadati</taxon>
        <taxon>Pseudomonadota</taxon>
        <taxon>Betaproteobacteria</taxon>
        <taxon>Rhodocyclales</taxon>
        <taxon>Zoogloeaceae</taxon>
        <taxon>Azoarcus</taxon>
    </lineage>
</organism>
<dbReference type="PANTHER" id="PTHR30069:SF49">
    <property type="entry name" value="OUTER MEMBRANE PROTEIN C"/>
    <property type="match status" value="1"/>
</dbReference>
<dbReference type="InterPro" id="IPR000531">
    <property type="entry name" value="Beta-barrel_TonB"/>
</dbReference>
<evidence type="ECO:0000259" key="14">
    <source>
        <dbReference type="Pfam" id="PF07715"/>
    </source>
</evidence>
<evidence type="ECO:0000256" key="8">
    <source>
        <dbReference type="ARBA" id="ARBA00023170"/>
    </source>
</evidence>
<sequence length="697" mass="76220">MSPKLRRLPLALALCFALPLPVFAAQLREHQEDSTKEDTALGAVVVTAPTMDAPLTVVTDPKAPRQPIPAHDGADFLKSIPGFSVIRKGGTDGDPLLRGMSGSRLGILLDGQEIYGGCGGRMDPPTAYVYPESYDRVTVLKGPQSVIYGAGMSAGVVLFERDAPRFDKAAWEAYGSLTLGSFGRNDQVLDVTGGAPGFYVRAGATRSHTDDYKDGDGNKVHSNYTRWSSTAALGWTPDEQTLLELSFARSNGEAAYADRSMDGSRFARDNVALKFSKSKVSPLVDEVFAQAYYNYVDHVMDNYSLRDQLNANGFSAMNPDRITTGARVGVSLTPTEPLRLTLGLDTKQDVHRTRNAMGRASADAADDYYRSLPYEEDMRFRQFGVFGEGSYSLDEAGRIVAGLRVDEHSAKDSRRCVAGMYMGGMCMGAPVNHTRGETDRATLTSGFVRYEGNAALGTYYAGLGHAERFPDYWERLLRDEDTLNSAFLTVKPEKTTQLDVGLNWQAGAWSGALSGYYAKVQDYILMTWIAPTRVRNIDATVVGLEADVSWRFTRNWKTTATLAWVRGENDTDDTALAQQPPLEARLALDYDNGTYSAGGLLRMVADQNRYDIGSGNIVMNGQDIGRSPGFAVFSINAGWRPAKDAQLTAGIDNLFDRSYSEHLSRTGSALPGFVVPVNTRIQEPGRTVWVKFQLALK</sequence>
<dbReference type="EMBL" id="SNVV01000001">
    <property type="protein sequence ID" value="TDN56745.1"/>
    <property type="molecule type" value="Genomic_DNA"/>
</dbReference>
<dbReference type="Gene3D" id="2.170.130.10">
    <property type="entry name" value="TonB-dependent receptor, plug domain"/>
    <property type="match status" value="1"/>
</dbReference>
<evidence type="ECO:0000259" key="13">
    <source>
        <dbReference type="Pfam" id="PF00593"/>
    </source>
</evidence>
<dbReference type="InterPro" id="IPR039426">
    <property type="entry name" value="TonB-dep_rcpt-like"/>
</dbReference>
<dbReference type="GO" id="GO:0015344">
    <property type="term" value="F:siderophore uptake transmembrane transporter activity"/>
    <property type="evidence" value="ECO:0007669"/>
    <property type="project" value="TreeGrafter"/>
</dbReference>
<dbReference type="NCBIfam" id="TIGR01778">
    <property type="entry name" value="TonB-copper"/>
    <property type="match status" value="1"/>
</dbReference>
<proteinExistence type="inferred from homology"/>
<evidence type="ECO:0000256" key="3">
    <source>
        <dbReference type="ARBA" id="ARBA00022448"/>
    </source>
</evidence>
<keyword evidence="3 10" id="KW-0813">Transport</keyword>
<name>A0A4R6EEQ1_9RHOO</name>
<evidence type="ECO:0000256" key="12">
    <source>
        <dbReference type="SAM" id="SignalP"/>
    </source>
</evidence>
<comment type="caution">
    <text evidence="15">The sequence shown here is derived from an EMBL/GenBank/DDBJ whole genome shotgun (WGS) entry which is preliminary data.</text>
</comment>
<dbReference type="OrthoDB" id="5332150at2"/>
<dbReference type="AlphaFoldDB" id="A0A4R6EEQ1"/>
<evidence type="ECO:0000313" key="15">
    <source>
        <dbReference type="EMBL" id="TDN56745.1"/>
    </source>
</evidence>
<dbReference type="Pfam" id="PF07715">
    <property type="entry name" value="Plug"/>
    <property type="match status" value="1"/>
</dbReference>
<feature type="signal peptide" evidence="12">
    <location>
        <begin position="1"/>
        <end position="24"/>
    </location>
</feature>
<evidence type="ECO:0000256" key="1">
    <source>
        <dbReference type="ARBA" id="ARBA00004571"/>
    </source>
</evidence>
<evidence type="ECO:0000313" key="16">
    <source>
        <dbReference type="Proteomes" id="UP000295129"/>
    </source>
</evidence>
<comment type="similarity">
    <text evidence="2 10 11">Belongs to the TonB-dependent receptor family.</text>
</comment>
<keyword evidence="9 10" id="KW-0998">Cell outer membrane</keyword>
<dbReference type="InterPro" id="IPR012910">
    <property type="entry name" value="Plug_dom"/>
</dbReference>
<keyword evidence="8 15" id="KW-0675">Receptor</keyword>
<evidence type="ECO:0000256" key="2">
    <source>
        <dbReference type="ARBA" id="ARBA00009810"/>
    </source>
</evidence>
<evidence type="ECO:0000256" key="4">
    <source>
        <dbReference type="ARBA" id="ARBA00022452"/>
    </source>
</evidence>
<dbReference type="GO" id="GO:0009279">
    <property type="term" value="C:cell outer membrane"/>
    <property type="evidence" value="ECO:0007669"/>
    <property type="project" value="UniProtKB-SubCell"/>
</dbReference>
<keyword evidence="12" id="KW-0732">Signal</keyword>
<keyword evidence="4 10" id="KW-1134">Transmembrane beta strand</keyword>
<dbReference type="PROSITE" id="PS52016">
    <property type="entry name" value="TONB_DEPENDENT_REC_3"/>
    <property type="match status" value="1"/>
</dbReference>
<feature type="chain" id="PRO_5020688397" evidence="12">
    <location>
        <begin position="25"/>
        <end position="697"/>
    </location>
</feature>
<evidence type="ECO:0000256" key="10">
    <source>
        <dbReference type="PROSITE-ProRule" id="PRU01360"/>
    </source>
</evidence>
<evidence type="ECO:0000256" key="11">
    <source>
        <dbReference type="RuleBase" id="RU003357"/>
    </source>
</evidence>
<dbReference type="InterPro" id="IPR010100">
    <property type="entry name" value="TonB-dep_Cu_rcpt"/>
</dbReference>
<dbReference type="Pfam" id="PF00593">
    <property type="entry name" value="TonB_dep_Rec_b-barrel"/>
    <property type="match status" value="1"/>
</dbReference>
<dbReference type="RefSeq" id="WP_133587337.1">
    <property type="nucleotide sequence ID" value="NZ_SNVV01000001.1"/>
</dbReference>
<keyword evidence="5 10" id="KW-0812">Transmembrane</keyword>
<protein>
    <submittedName>
        <fullName evidence="15">Iron complex outermembrane receptor protein</fullName>
    </submittedName>
</protein>
<feature type="domain" description="TonB-dependent receptor plug" evidence="14">
    <location>
        <begin position="53"/>
        <end position="156"/>
    </location>
</feature>
<evidence type="ECO:0000256" key="9">
    <source>
        <dbReference type="ARBA" id="ARBA00023237"/>
    </source>
</evidence>
<dbReference type="InterPro" id="IPR037066">
    <property type="entry name" value="Plug_dom_sf"/>
</dbReference>
<reference evidence="15 16" key="1">
    <citation type="submission" date="2019-03" db="EMBL/GenBank/DDBJ databases">
        <title>Genomic Encyclopedia of Type Strains, Phase IV (KMG-IV): sequencing the most valuable type-strain genomes for metagenomic binning, comparative biology and taxonomic classification.</title>
        <authorList>
            <person name="Goeker M."/>
        </authorList>
    </citation>
    <scope>NUCLEOTIDE SEQUENCE [LARGE SCALE GENOMIC DNA]</scope>
    <source>
        <strain evidence="15 16">DSM 12121</strain>
    </source>
</reference>
<gene>
    <name evidence="15" type="ORF">C7389_101124</name>
</gene>
<dbReference type="CDD" id="cd01347">
    <property type="entry name" value="ligand_gated_channel"/>
    <property type="match status" value="1"/>
</dbReference>
<dbReference type="SUPFAM" id="SSF56935">
    <property type="entry name" value="Porins"/>
    <property type="match status" value="1"/>
</dbReference>
<evidence type="ECO:0000256" key="7">
    <source>
        <dbReference type="ARBA" id="ARBA00023136"/>
    </source>
</evidence>
<dbReference type="InterPro" id="IPR036942">
    <property type="entry name" value="Beta-barrel_TonB_sf"/>
</dbReference>